<evidence type="ECO:0000313" key="1">
    <source>
        <dbReference type="EMBL" id="NMQ20217.1"/>
    </source>
</evidence>
<comment type="caution">
    <text evidence="1">The sequence shown here is derived from an EMBL/GenBank/DDBJ whole genome shotgun (WGS) entry which is preliminary data.</text>
</comment>
<sequence length="74" mass="8105">MYAERLLIETDPEGKPCHLPKLPPSAKVELIVLVLEETPALPRRQPPPSIAGQGEILEDLIAPAVSEADWDALR</sequence>
<name>A0ABX1TLD0_9GAMM</name>
<accession>A0ABX1TLD0</accession>
<keyword evidence="2" id="KW-1185">Reference proteome</keyword>
<proteinExistence type="predicted"/>
<organism evidence="1 2">
    <name type="scientific">Candidatus Competibacter phosphatis</name>
    <dbReference type="NCBI Taxonomy" id="221280"/>
    <lineage>
        <taxon>Bacteria</taxon>
        <taxon>Pseudomonadati</taxon>
        <taxon>Pseudomonadota</taxon>
        <taxon>Gammaproteobacteria</taxon>
        <taxon>Candidatus Competibacteraceae</taxon>
        <taxon>Candidatus Competibacter</taxon>
    </lineage>
</organism>
<evidence type="ECO:0008006" key="3">
    <source>
        <dbReference type="Google" id="ProtNLM"/>
    </source>
</evidence>
<reference evidence="1 2" key="1">
    <citation type="submission" date="2019-03" db="EMBL/GenBank/DDBJ databases">
        <title>Metabolic reconstructions from genomes of highly enriched 'Candidatus Accumulibacter' and 'Candidatus Competibacter' bioreactor populations.</title>
        <authorList>
            <person name="Annavajhala M.K."/>
            <person name="Welles L."/>
            <person name="Abbas B."/>
            <person name="Sorokin D."/>
            <person name="Park H."/>
            <person name="Van Loosdrecht M."/>
            <person name="Chandran K."/>
        </authorList>
    </citation>
    <scope>NUCLEOTIDE SEQUENCE [LARGE SCALE GENOMIC DNA]</scope>
    <source>
        <strain evidence="1 2">SBR_G</strain>
    </source>
</reference>
<protein>
    <recommendedName>
        <fullName evidence="3">DUF104 domain-containing protein</fullName>
    </recommendedName>
</protein>
<gene>
    <name evidence="1" type="ORF">E4P82_14015</name>
</gene>
<dbReference type="Proteomes" id="UP000760480">
    <property type="component" value="Unassembled WGS sequence"/>
</dbReference>
<dbReference type="RefSeq" id="WP_169249477.1">
    <property type="nucleotide sequence ID" value="NZ_SPMZ01000040.1"/>
</dbReference>
<dbReference type="EMBL" id="SPMZ01000040">
    <property type="protein sequence ID" value="NMQ20217.1"/>
    <property type="molecule type" value="Genomic_DNA"/>
</dbReference>
<evidence type="ECO:0000313" key="2">
    <source>
        <dbReference type="Proteomes" id="UP000760480"/>
    </source>
</evidence>